<dbReference type="AlphaFoldDB" id="A0A1L7ANP4"/>
<dbReference type="KEGG" id="rgi:RGI145_23985"/>
<reference evidence="1 2" key="1">
    <citation type="submission" date="2016-05" db="EMBL/GenBank/DDBJ databases">
        <title>Complete Genome and Methylome Analysis of Psychrotrophic Bacterial Isolates from Antarctic Lake Untersee.</title>
        <authorList>
            <person name="Fomenkov A."/>
            <person name="Akimov V.N."/>
            <person name="Vasilyeva L.V."/>
            <person name="Andersen D."/>
            <person name="Vincze T."/>
            <person name="Roberts R.J."/>
        </authorList>
    </citation>
    <scope>NUCLEOTIDE SEQUENCE [LARGE SCALE GENOMIC DNA]</scope>
    <source>
        <strain evidence="1 2">U14-5</strain>
        <plasmid evidence="2">Plasmid 2</plasmid>
    </source>
</reference>
<sequence>MHLDTIAELLSGIAEKPGAVLVSGADTLVPGPLYVMGFNPGGSAEGDGTAESLTIGASIERSRGKVAWNEWVDDNYGGSGHSILQSRICSVFKELNVDPRKTLSTNALFVKSNDAGALERPWDLWWQHCWPVHRFLLHVVRPAVVVCLGNGEALSALALLRHPRPGQGRRYDVHWVPSDADQSADGQWEEKVTFDLGEYGQHSCAMLGLPHPSPRVSRGWPLTDRAREKIAQARDRMRGWQA</sequence>
<dbReference type="Proteomes" id="UP000185494">
    <property type="component" value="Chromosome 2"/>
</dbReference>
<accession>A0A1L7ANP4</accession>
<evidence type="ECO:0000313" key="2">
    <source>
        <dbReference type="Proteomes" id="UP000185494"/>
    </source>
</evidence>
<protein>
    <recommendedName>
        <fullName evidence="3">Uracil-DNA glycosylase-like domain-containing protein</fullName>
    </recommendedName>
</protein>
<evidence type="ECO:0008006" key="3">
    <source>
        <dbReference type="Google" id="ProtNLM"/>
    </source>
</evidence>
<evidence type="ECO:0000313" key="1">
    <source>
        <dbReference type="EMBL" id="APT60406.1"/>
    </source>
</evidence>
<proteinExistence type="predicted"/>
<name>A0A1L7ANP4_9PROT</name>
<geneLocation type="plasmid" evidence="1 2">
    <name>2</name>
</geneLocation>
<dbReference type="RefSeq" id="WP_075801102.1">
    <property type="nucleotide sequence ID" value="NZ_CP015586.1"/>
</dbReference>
<keyword evidence="1" id="KW-0614">Plasmid</keyword>
<organism evidence="1 2">
    <name type="scientific">Roseomonas gilardii</name>
    <dbReference type="NCBI Taxonomy" id="257708"/>
    <lineage>
        <taxon>Bacteria</taxon>
        <taxon>Pseudomonadati</taxon>
        <taxon>Pseudomonadota</taxon>
        <taxon>Alphaproteobacteria</taxon>
        <taxon>Acetobacterales</taxon>
        <taxon>Roseomonadaceae</taxon>
        <taxon>Roseomonas</taxon>
    </lineage>
</organism>
<dbReference type="EMBL" id="CP015586">
    <property type="protein sequence ID" value="APT60406.1"/>
    <property type="molecule type" value="Genomic_DNA"/>
</dbReference>
<gene>
    <name evidence="1" type="ORF">RGI145_23985</name>
</gene>